<protein>
    <recommendedName>
        <fullName evidence="1">DNA (cytosine-5-)-methyltransferase</fullName>
        <ecNumber evidence="1">2.1.1.37</ecNumber>
    </recommendedName>
</protein>
<dbReference type="InterPro" id="IPR029063">
    <property type="entry name" value="SAM-dependent_MTases_sf"/>
</dbReference>
<dbReference type="Gene3D" id="3.40.50.150">
    <property type="entry name" value="Vaccinia Virus protein VP39"/>
    <property type="match status" value="1"/>
</dbReference>
<dbReference type="EMBL" id="WWCK01000001">
    <property type="protein sequence ID" value="MYM65462.1"/>
    <property type="molecule type" value="Genomic_DNA"/>
</dbReference>
<dbReference type="PANTHER" id="PTHR10629">
    <property type="entry name" value="CYTOSINE-SPECIFIC METHYLTRANSFERASE"/>
    <property type="match status" value="1"/>
</dbReference>
<evidence type="ECO:0000256" key="2">
    <source>
        <dbReference type="ARBA" id="ARBA00022603"/>
    </source>
</evidence>
<dbReference type="InterPro" id="IPR050390">
    <property type="entry name" value="C5-Methyltransferase"/>
</dbReference>
<dbReference type="PRINTS" id="PR00105">
    <property type="entry name" value="C5METTRFRASE"/>
</dbReference>
<dbReference type="GO" id="GO:0032259">
    <property type="term" value="P:methylation"/>
    <property type="evidence" value="ECO:0007669"/>
    <property type="project" value="UniProtKB-KW"/>
</dbReference>
<evidence type="ECO:0000256" key="1">
    <source>
        <dbReference type="ARBA" id="ARBA00011975"/>
    </source>
</evidence>
<dbReference type="Gene3D" id="3.90.120.10">
    <property type="entry name" value="DNA Methylase, subunit A, domain 2"/>
    <property type="match status" value="1"/>
</dbReference>
<evidence type="ECO:0000313" key="7">
    <source>
        <dbReference type="EMBL" id="MYM65462.1"/>
    </source>
</evidence>
<gene>
    <name evidence="7" type="ORF">GTP45_01265</name>
</gene>
<sequence length="653" mass="70639">MKRDNFTIPLDLGHELIIDNFAGGGGTSTGLEAAFGRPVDIAINHDPEALAMHALNHPYTRHLCESVWDIDPIEVTGNRPVALVWLSPDCKHFSKAKGGTPVSKKIRGLAWVAMRWAAKCKPRVIMLENVEEFKTWGPLIVGADGKLRPDPAKKGKTFASFVSQLKGHGYSVEFREIRASDHNTPTIRKRLFMVARRDGLPIAWPDQSHGAPNLAAVASGQLQPHRTAAECIDFSLPCPSIFERDKPLAEATLRRIAKGIMRYVVDADAPFIVGAGGPARAAEPRPVDKPFGTLLARNDGYFCAPTIVPVTHQGGDRVEPVDEPFRTITGANRGEKAISVATLVQTGYGERDGQAPRALDIRKPLGTVVAGASKAALVSAFLTEHAQAANQRVMPADEPLRTICAQVKGGHFSMVSAVLVDAAHGEVSPTGVKRWGQGIKQVDEPIGTVTASGNKALATAFLAKHYTGVVGSELDDPIGTITSSDHHSLVTSSLVKLRGTSTAASIDEPLHTVSAGGQHHAEVRAFLVKYYGTDQDPRLDEPLHTVTTKDRYGLVTIQGIDYMIVDIGLRMLQPKELYAAQGFPRTYQFEEIPDPKALFVDGKQVDGDPRLLPRRKLSKSAQVRMCGNSVCPPVAEALIRANFAHERAWAYAA</sequence>
<dbReference type="GO" id="GO:0003886">
    <property type="term" value="F:DNA (cytosine-5-)-methyltransferase activity"/>
    <property type="evidence" value="ECO:0007669"/>
    <property type="project" value="UniProtKB-EC"/>
</dbReference>
<reference evidence="7 8" key="1">
    <citation type="submission" date="2019-12" db="EMBL/GenBank/DDBJ databases">
        <title>Novel species isolated from a subtropical stream in China.</title>
        <authorList>
            <person name="Lu H."/>
        </authorList>
    </citation>
    <scope>NUCLEOTIDE SEQUENCE [LARGE SCALE GENOMIC DNA]</scope>
    <source>
        <strain evidence="7 8">FT55W</strain>
    </source>
</reference>
<keyword evidence="3" id="KW-0808">Transferase</keyword>
<evidence type="ECO:0000256" key="6">
    <source>
        <dbReference type="ARBA" id="ARBA00047422"/>
    </source>
</evidence>
<dbReference type="GO" id="GO:0044027">
    <property type="term" value="P:negative regulation of gene expression via chromosomal CpG island methylation"/>
    <property type="evidence" value="ECO:0007669"/>
    <property type="project" value="TreeGrafter"/>
</dbReference>
<dbReference type="Pfam" id="PF00145">
    <property type="entry name" value="DNA_methylase"/>
    <property type="match status" value="1"/>
</dbReference>
<dbReference type="AlphaFoldDB" id="A0A7X4GMV9"/>
<dbReference type="GO" id="GO:0009307">
    <property type="term" value="P:DNA restriction-modification system"/>
    <property type="evidence" value="ECO:0007669"/>
    <property type="project" value="UniProtKB-KW"/>
</dbReference>
<comment type="catalytic activity">
    <reaction evidence="6">
        <text>a 2'-deoxycytidine in DNA + S-adenosyl-L-methionine = a 5-methyl-2'-deoxycytidine in DNA + S-adenosyl-L-homocysteine + H(+)</text>
        <dbReference type="Rhea" id="RHEA:13681"/>
        <dbReference type="Rhea" id="RHEA-COMP:11369"/>
        <dbReference type="Rhea" id="RHEA-COMP:11370"/>
        <dbReference type="ChEBI" id="CHEBI:15378"/>
        <dbReference type="ChEBI" id="CHEBI:57856"/>
        <dbReference type="ChEBI" id="CHEBI:59789"/>
        <dbReference type="ChEBI" id="CHEBI:85452"/>
        <dbReference type="ChEBI" id="CHEBI:85454"/>
        <dbReference type="EC" id="2.1.1.37"/>
    </reaction>
</comment>
<accession>A0A7X4GMV9</accession>
<evidence type="ECO:0000256" key="4">
    <source>
        <dbReference type="ARBA" id="ARBA00022691"/>
    </source>
</evidence>
<dbReference type="InterPro" id="IPR001525">
    <property type="entry name" value="C5_MeTfrase"/>
</dbReference>
<dbReference type="GO" id="GO:0003677">
    <property type="term" value="F:DNA binding"/>
    <property type="evidence" value="ECO:0007669"/>
    <property type="project" value="TreeGrafter"/>
</dbReference>
<comment type="caution">
    <text evidence="7">The sequence shown here is derived from an EMBL/GenBank/DDBJ whole genome shotgun (WGS) entry which is preliminary data.</text>
</comment>
<keyword evidence="4" id="KW-0949">S-adenosyl-L-methionine</keyword>
<dbReference type="PANTHER" id="PTHR10629:SF52">
    <property type="entry name" value="DNA (CYTOSINE-5)-METHYLTRANSFERASE 1"/>
    <property type="match status" value="1"/>
</dbReference>
<evidence type="ECO:0000256" key="3">
    <source>
        <dbReference type="ARBA" id="ARBA00022679"/>
    </source>
</evidence>
<keyword evidence="2 7" id="KW-0489">Methyltransferase</keyword>
<proteinExistence type="predicted"/>
<dbReference type="SUPFAM" id="SSF53335">
    <property type="entry name" value="S-adenosyl-L-methionine-dependent methyltransferases"/>
    <property type="match status" value="1"/>
</dbReference>
<name>A0A7X4GMV9_9BURK</name>
<evidence type="ECO:0000256" key="5">
    <source>
        <dbReference type="ARBA" id="ARBA00022747"/>
    </source>
</evidence>
<dbReference type="Proteomes" id="UP000450012">
    <property type="component" value="Unassembled WGS sequence"/>
</dbReference>
<dbReference type="EC" id="2.1.1.37" evidence="1"/>
<evidence type="ECO:0000313" key="8">
    <source>
        <dbReference type="Proteomes" id="UP000450012"/>
    </source>
</evidence>
<keyword evidence="8" id="KW-1185">Reference proteome</keyword>
<organism evidence="7 8">
    <name type="scientific">Duganella rivi</name>
    <dbReference type="NCBI Taxonomy" id="2666083"/>
    <lineage>
        <taxon>Bacteria</taxon>
        <taxon>Pseudomonadati</taxon>
        <taxon>Pseudomonadota</taxon>
        <taxon>Betaproteobacteria</taxon>
        <taxon>Burkholderiales</taxon>
        <taxon>Oxalobacteraceae</taxon>
        <taxon>Telluria group</taxon>
        <taxon>Duganella</taxon>
    </lineage>
</organism>
<dbReference type="RefSeq" id="WP_161012072.1">
    <property type="nucleotide sequence ID" value="NZ_WWCK01000001.1"/>
</dbReference>
<keyword evidence="5" id="KW-0680">Restriction system</keyword>